<organism evidence="2 3">
    <name type="scientific">Actinobaculum massiliense ACS-171-V-Col2</name>
    <dbReference type="NCBI Taxonomy" id="883066"/>
    <lineage>
        <taxon>Bacteria</taxon>
        <taxon>Bacillati</taxon>
        <taxon>Actinomycetota</taxon>
        <taxon>Actinomycetes</taxon>
        <taxon>Actinomycetales</taxon>
        <taxon>Actinomycetaceae</taxon>
        <taxon>Actinobaculum</taxon>
    </lineage>
</organism>
<name>K9EZV2_9ACTO</name>
<evidence type="ECO:0000313" key="3">
    <source>
        <dbReference type="Proteomes" id="UP000009888"/>
    </source>
</evidence>
<dbReference type="EMBL" id="AGWL01000007">
    <property type="protein sequence ID" value="EKU94765.1"/>
    <property type="molecule type" value="Genomic_DNA"/>
</dbReference>
<comment type="caution">
    <text evidence="2">The sequence shown here is derived from an EMBL/GenBank/DDBJ whole genome shotgun (WGS) entry which is preliminary data.</text>
</comment>
<feature type="transmembrane region" description="Helical" evidence="1">
    <location>
        <begin position="221"/>
        <end position="249"/>
    </location>
</feature>
<feature type="transmembrane region" description="Helical" evidence="1">
    <location>
        <begin position="355"/>
        <end position="375"/>
    </location>
</feature>
<keyword evidence="1" id="KW-0812">Transmembrane</keyword>
<dbReference type="STRING" id="202789.GCA_001457435_00896"/>
<keyword evidence="3" id="KW-1185">Reference proteome</keyword>
<protein>
    <recommendedName>
        <fullName evidence="4">Glycosyltransferase RgtA/B/C/D-like domain-containing protein</fullName>
    </recommendedName>
</protein>
<evidence type="ECO:0000313" key="2">
    <source>
        <dbReference type="EMBL" id="EKU94765.1"/>
    </source>
</evidence>
<evidence type="ECO:0008006" key="4">
    <source>
        <dbReference type="Google" id="ProtNLM"/>
    </source>
</evidence>
<feature type="transmembrane region" description="Helical" evidence="1">
    <location>
        <begin position="168"/>
        <end position="184"/>
    </location>
</feature>
<gene>
    <name evidence="2" type="ORF">HMPREF9233_01219</name>
</gene>
<dbReference type="AlphaFoldDB" id="K9EZV2"/>
<keyword evidence="1" id="KW-1133">Transmembrane helix</keyword>
<feature type="transmembrane region" description="Helical" evidence="1">
    <location>
        <begin position="387"/>
        <end position="413"/>
    </location>
</feature>
<dbReference type="PATRIC" id="fig|883066.3.peg.1277"/>
<dbReference type="eggNOG" id="ENOG502ZNIJ">
    <property type="taxonomic scope" value="Bacteria"/>
</dbReference>
<keyword evidence="1" id="KW-0472">Membrane</keyword>
<sequence length="462" mass="50355">MLRMKLFLSEKPWAKWLAVFFLFLFLFGLLNVRYNAANTALSPIDEYNYVDAVDKASRGIVSHEGATVDQVAQEASACRGFGIMKGKGTPEGVCGGNNSLEDFPWDGHSTAGIHSPVYYFVTAWIAKPIEWLVPSYDLVDAARLTGAFWLAAGATVLCALVSREAGRLSVGIALTLFVCSLPAFRTTTAYITPDALNLLAGASITLAAMRYVRKEWSVWPFLLLSGIFTLVKMQNAFIAAAMWLFLLWYKIGPRRQSSANLEGGEDLPDTVALPIGSHKLSFRRHPSWLALSALPVVVAAVAVGWNLIRTALSVDANKPAQVDRVADLSLSGLIDSFGDGILIMFRGFFIEQGMSPFVIVALFVSVGALASVAWFRQGDDVLKRRFAEAGISSLFLVGPGIYLCFGLLFGSWVPVQTRYVQVLIPIYAVAGAWVTERKSVRVGLWVLAVSAYAFALLLGRGY</sequence>
<feature type="transmembrane region" description="Helical" evidence="1">
    <location>
        <begin position="288"/>
        <end position="308"/>
    </location>
</feature>
<feature type="transmembrane region" description="Helical" evidence="1">
    <location>
        <begin position="141"/>
        <end position="161"/>
    </location>
</feature>
<feature type="transmembrane region" description="Helical" evidence="1">
    <location>
        <begin position="328"/>
        <end position="349"/>
    </location>
</feature>
<dbReference type="HOGENOM" id="CLU_591392_0_0_11"/>
<dbReference type="Proteomes" id="UP000009888">
    <property type="component" value="Unassembled WGS sequence"/>
</dbReference>
<reference evidence="2 3" key="1">
    <citation type="submission" date="2012-09" db="EMBL/GenBank/DDBJ databases">
        <title>The Genome Sequence of Actinobaculum massiliae ACS-171-V-COL2.</title>
        <authorList>
            <consortium name="The Broad Institute Genome Sequencing Platform"/>
            <person name="Earl A."/>
            <person name="Ward D."/>
            <person name="Feldgarden M."/>
            <person name="Gevers D."/>
            <person name="Saerens B."/>
            <person name="Vaneechoutte M."/>
            <person name="Walker B."/>
            <person name="Young S.K."/>
            <person name="Zeng Q."/>
            <person name="Gargeya S."/>
            <person name="Fitzgerald M."/>
            <person name="Haas B."/>
            <person name="Abouelleil A."/>
            <person name="Alvarado L."/>
            <person name="Arachchi H.M."/>
            <person name="Berlin A."/>
            <person name="Chapman S.B."/>
            <person name="Goldberg J."/>
            <person name="Griggs A."/>
            <person name="Gujja S."/>
            <person name="Hansen M."/>
            <person name="Howarth C."/>
            <person name="Imamovic A."/>
            <person name="Larimer J."/>
            <person name="McCowen C."/>
            <person name="Montmayeur A."/>
            <person name="Murphy C."/>
            <person name="Neiman D."/>
            <person name="Pearson M."/>
            <person name="Priest M."/>
            <person name="Roberts A."/>
            <person name="Saif S."/>
            <person name="Shea T."/>
            <person name="Sisk P."/>
            <person name="Sykes S."/>
            <person name="Wortman J."/>
            <person name="Nusbaum C."/>
            <person name="Birren B."/>
        </authorList>
    </citation>
    <scope>NUCLEOTIDE SEQUENCE [LARGE SCALE GENOMIC DNA]</scope>
    <source>
        <strain evidence="3">ACS-171-V-Col2</strain>
    </source>
</reference>
<evidence type="ECO:0000256" key="1">
    <source>
        <dbReference type="SAM" id="Phobius"/>
    </source>
</evidence>
<proteinExistence type="predicted"/>
<feature type="transmembrane region" description="Helical" evidence="1">
    <location>
        <begin position="442"/>
        <end position="459"/>
    </location>
</feature>
<accession>K9EZV2</accession>